<evidence type="ECO:0008006" key="3">
    <source>
        <dbReference type="Google" id="ProtNLM"/>
    </source>
</evidence>
<gene>
    <name evidence="1" type="ORF">JFN94_06390</name>
</gene>
<dbReference type="KEGG" id="bann:JFN94_06390"/>
<proteinExistence type="predicted"/>
<evidence type="ECO:0000313" key="2">
    <source>
        <dbReference type="Proteomes" id="UP000596205"/>
    </source>
</evidence>
<dbReference type="Proteomes" id="UP000596205">
    <property type="component" value="Chromosome 1"/>
</dbReference>
<evidence type="ECO:0000313" key="1">
    <source>
        <dbReference type="EMBL" id="QQK03787.1"/>
    </source>
</evidence>
<organism evidence="1 2">
    <name type="scientific">Burkholderia anthina</name>
    <dbReference type="NCBI Taxonomy" id="179879"/>
    <lineage>
        <taxon>Bacteria</taxon>
        <taxon>Pseudomonadati</taxon>
        <taxon>Pseudomonadota</taxon>
        <taxon>Betaproteobacteria</taxon>
        <taxon>Burkholderiales</taxon>
        <taxon>Burkholderiaceae</taxon>
        <taxon>Burkholderia</taxon>
        <taxon>Burkholderia cepacia complex</taxon>
    </lineage>
</organism>
<protein>
    <recommendedName>
        <fullName evidence="3">SEC-C domain-containing protein</fullName>
    </recommendedName>
</protein>
<reference evidence="1 2" key="1">
    <citation type="submission" date="2020-12" db="EMBL/GenBank/DDBJ databases">
        <title>Complete genome sequence of Burkholderia anthina BJQ0011.</title>
        <authorList>
            <person name="Xu Y."/>
        </authorList>
    </citation>
    <scope>NUCLEOTIDE SEQUENCE [LARGE SCALE GENOMIC DNA]</scope>
    <source>
        <strain evidence="1 2">BJQ0011</strain>
    </source>
</reference>
<sequence>MKYRHPVTPSDRTSSHVQVIKRRLAIEHDPIHIDVQVAEHALVDECFPNVALEVERSGGRQVLGWALWELPGIYFEAEFHAVWEKPDGTLVDITPKKESTSRILFLRDPNAIYAGLQVNNLRVPISREPAVLEFLEACEAEFELTNSGDRSGQYGEIALTGNDAARYTLIQQTKMVAMLGFSHKIPMIGPYTPCPCGCGQKTKWCDKRR</sequence>
<dbReference type="AlphaFoldDB" id="A0A7T6VH30"/>
<name>A0A7T6VH30_9BURK</name>
<dbReference type="RefSeq" id="WP_199568646.1">
    <property type="nucleotide sequence ID" value="NZ_CP066769.1"/>
</dbReference>
<accession>A0A7T6VH30</accession>
<dbReference type="EMBL" id="CP066769">
    <property type="protein sequence ID" value="QQK03787.1"/>
    <property type="molecule type" value="Genomic_DNA"/>
</dbReference>